<comment type="caution">
    <text evidence="6">The sequence shown here is derived from an EMBL/GenBank/DDBJ whole genome shotgun (WGS) entry which is preliminary data.</text>
</comment>
<gene>
    <name evidence="6" type="ORF">QBC40DRAFT_168813</name>
</gene>
<feature type="compositionally biased region" description="Pro residues" evidence="4">
    <location>
        <begin position="150"/>
        <end position="167"/>
    </location>
</feature>
<reference evidence="6" key="1">
    <citation type="journal article" date="2023" name="Mol. Phylogenet. Evol.">
        <title>Genome-scale phylogeny and comparative genomics of the fungal order Sordariales.</title>
        <authorList>
            <person name="Hensen N."/>
            <person name="Bonometti L."/>
            <person name="Westerberg I."/>
            <person name="Brannstrom I.O."/>
            <person name="Guillou S."/>
            <person name="Cros-Aarteil S."/>
            <person name="Calhoun S."/>
            <person name="Haridas S."/>
            <person name="Kuo A."/>
            <person name="Mondo S."/>
            <person name="Pangilinan J."/>
            <person name="Riley R."/>
            <person name="LaButti K."/>
            <person name="Andreopoulos B."/>
            <person name="Lipzen A."/>
            <person name="Chen C."/>
            <person name="Yan M."/>
            <person name="Daum C."/>
            <person name="Ng V."/>
            <person name="Clum A."/>
            <person name="Steindorff A."/>
            <person name="Ohm R.A."/>
            <person name="Martin F."/>
            <person name="Silar P."/>
            <person name="Natvig D.O."/>
            <person name="Lalanne C."/>
            <person name="Gautier V."/>
            <person name="Ament-Velasquez S.L."/>
            <person name="Kruys A."/>
            <person name="Hutchinson M.I."/>
            <person name="Powell A.J."/>
            <person name="Barry K."/>
            <person name="Miller A.N."/>
            <person name="Grigoriev I.V."/>
            <person name="Debuchy R."/>
            <person name="Gladieux P."/>
            <person name="Hiltunen Thoren M."/>
            <person name="Johannesson H."/>
        </authorList>
    </citation>
    <scope>NUCLEOTIDE SEQUENCE</scope>
    <source>
        <strain evidence="6">CBS 315.58</strain>
    </source>
</reference>
<feature type="region of interest" description="Disordered" evidence="4">
    <location>
        <begin position="137"/>
        <end position="177"/>
    </location>
</feature>
<evidence type="ECO:0000259" key="5">
    <source>
        <dbReference type="PROSITE" id="PS00028"/>
    </source>
</evidence>
<dbReference type="GO" id="GO:0000463">
    <property type="term" value="P:maturation of LSU-rRNA from tricistronic rRNA transcript (SSU-rRNA, 5.8S rRNA, LSU-rRNA)"/>
    <property type="evidence" value="ECO:0007669"/>
    <property type="project" value="TreeGrafter"/>
</dbReference>
<dbReference type="InterPro" id="IPR007529">
    <property type="entry name" value="Znf_HIT"/>
</dbReference>
<dbReference type="GO" id="GO:0005634">
    <property type="term" value="C:nucleus"/>
    <property type="evidence" value="ECO:0007669"/>
    <property type="project" value="TreeGrafter"/>
</dbReference>
<dbReference type="GO" id="GO:0008270">
    <property type="term" value="F:zinc ion binding"/>
    <property type="evidence" value="ECO:0007669"/>
    <property type="project" value="UniProtKB-KW"/>
</dbReference>
<feature type="region of interest" description="Disordered" evidence="4">
    <location>
        <begin position="1"/>
        <end position="119"/>
    </location>
</feature>
<dbReference type="Proteomes" id="UP001303160">
    <property type="component" value="Unassembled WGS sequence"/>
</dbReference>
<keyword evidence="2" id="KW-0863">Zinc-finger</keyword>
<accession>A0AAN7AVD2</accession>
<dbReference type="InterPro" id="IPR051639">
    <property type="entry name" value="BCD1"/>
</dbReference>
<dbReference type="Gene3D" id="3.30.60.190">
    <property type="match status" value="1"/>
</dbReference>
<evidence type="ECO:0000256" key="4">
    <source>
        <dbReference type="SAM" id="MobiDB-lite"/>
    </source>
</evidence>
<evidence type="ECO:0000313" key="6">
    <source>
        <dbReference type="EMBL" id="KAK4202551.1"/>
    </source>
</evidence>
<name>A0AAN7AVD2_9PEZI</name>
<keyword evidence="7" id="KW-1185">Reference proteome</keyword>
<feature type="region of interest" description="Disordered" evidence="4">
    <location>
        <begin position="203"/>
        <end position="260"/>
    </location>
</feature>
<dbReference type="PROSITE" id="PS00028">
    <property type="entry name" value="ZINC_FINGER_C2H2_1"/>
    <property type="match status" value="1"/>
</dbReference>
<keyword evidence="3" id="KW-0862">Zinc</keyword>
<dbReference type="InterPro" id="IPR013087">
    <property type="entry name" value="Znf_C2H2_type"/>
</dbReference>
<reference evidence="6" key="2">
    <citation type="submission" date="2023-05" db="EMBL/GenBank/DDBJ databases">
        <authorList>
            <consortium name="Lawrence Berkeley National Laboratory"/>
            <person name="Steindorff A."/>
            <person name="Hensen N."/>
            <person name="Bonometti L."/>
            <person name="Westerberg I."/>
            <person name="Brannstrom I.O."/>
            <person name="Guillou S."/>
            <person name="Cros-Aarteil S."/>
            <person name="Calhoun S."/>
            <person name="Haridas S."/>
            <person name="Kuo A."/>
            <person name="Mondo S."/>
            <person name="Pangilinan J."/>
            <person name="Riley R."/>
            <person name="Labutti K."/>
            <person name="Andreopoulos B."/>
            <person name="Lipzen A."/>
            <person name="Chen C."/>
            <person name="Yanf M."/>
            <person name="Daum C."/>
            <person name="Ng V."/>
            <person name="Clum A."/>
            <person name="Ohm R."/>
            <person name="Martin F."/>
            <person name="Silar P."/>
            <person name="Natvig D."/>
            <person name="Lalanne C."/>
            <person name="Gautier V."/>
            <person name="Ament-Velasquez S.L."/>
            <person name="Kruys A."/>
            <person name="Hutchinson M.I."/>
            <person name="Powell A.J."/>
            <person name="Barry K."/>
            <person name="Miller A.N."/>
            <person name="Grigoriev I.V."/>
            <person name="Debuchy R."/>
            <person name="Gladieux P."/>
            <person name="Thoren M.H."/>
            <person name="Johannesson H."/>
        </authorList>
    </citation>
    <scope>NUCLEOTIDE SEQUENCE</scope>
    <source>
        <strain evidence="6">CBS 315.58</strain>
    </source>
</reference>
<evidence type="ECO:0000256" key="2">
    <source>
        <dbReference type="ARBA" id="ARBA00022771"/>
    </source>
</evidence>
<evidence type="ECO:0000313" key="7">
    <source>
        <dbReference type="Proteomes" id="UP001303160"/>
    </source>
</evidence>
<dbReference type="Pfam" id="PF04438">
    <property type="entry name" value="zf-HIT"/>
    <property type="match status" value="1"/>
</dbReference>
<dbReference type="GO" id="GO:0000492">
    <property type="term" value="P:box C/D snoRNP assembly"/>
    <property type="evidence" value="ECO:0007669"/>
    <property type="project" value="TreeGrafter"/>
</dbReference>
<evidence type="ECO:0000256" key="1">
    <source>
        <dbReference type="ARBA" id="ARBA00022723"/>
    </source>
</evidence>
<dbReference type="AlphaFoldDB" id="A0AAN7AVD2"/>
<dbReference type="GO" id="GO:0070761">
    <property type="term" value="C:pre-snoRNP complex"/>
    <property type="evidence" value="ECO:0007669"/>
    <property type="project" value="TreeGrafter"/>
</dbReference>
<keyword evidence="1" id="KW-0479">Metal-binding</keyword>
<feature type="non-terminal residue" evidence="6">
    <location>
        <position position="1"/>
    </location>
</feature>
<evidence type="ECO:0000256" key="3">
    <source>
        <dbReference type="ARBA" id="ARBA00022833"/>
    </source>
</evidence>
<dbReference type="EMBL" id="MU863896">
    <property type="protein sequence ID" value="KAK4202551.1"/>
    <property type="molecule type" value="Genomic_DNA"/>
</dbReference>
<sequence>SPISKPVGRRITQQNLHQTEHRHPIGAPSRTSSPALRKPQNKSTHTTMAQGDGGAASPALNDVPKITDASAPVASPEFSPAATTQPPTEPSPATLGADEDDEPPPPPKPAPKLCGVCNTQPGKYKCPRPGCAMPYCSIPCHKSHKENHPPDPPPPSQSTTTAPPPVPTNSKPQPNDPYQVLLEHADVFDRLFKKYPSLPSALNSIQSQTLPPPPSTTITPSFMKGNPRKRKEPPWSKDVGLRKGADALRKARTDPTDTGDGVREYCDLVLYLLSIGNDKEGEGREPRPLAERAVREVREEVWREERRVVESLLREEEEGG</sequence>
<dbReference type="PANTHER" id="PTHR13483:SF11">
    <property type="entry name" value="ZINC FINGER HIT DOMAIN-CONTAINING PROTEIN 3"/>
    <property type="match status" value="1"/>
</dbReference>
<dbReference type="PANTHER" id="PTHR13483">
    <property type="entry name" value="BOX C_D SNORNA PROTEIN 1-RELATED"/>
    <property type="match status" value="1"/>
</dbReference>
<dbReference type="CDD" id="cd23024">
    <property type="entry name" value="zf-HIT_ZNHIT2-3"/>
    <property type="match status" value="1"/>
</dbReference>
<organism evidence="6 7">
    <name type="scientific">Triangularia verruculosa</name>
    <dbReference type="NCBI Taxonomy" id="2587418"/>
    <lineage>
        <taxon>Eukaryota</taxon>
        <taxon>Fungi</taxon>
        <taxon>Dikarya</taxon>
        <taxon>Ascomycota</taxon>
        <taxon>Pezizomycotina</taxon>
        <taxon>Sordariomycetes</taxon>
        <taxon>Sordariomycetidae</taxon>
        <taxon>Sordariales</taxon>
        <taxon>Podosporaceae</taxon>
        <taxon>Triangularia</taxon>
    </lineage>
</organism>
<proteinExistence type="predicted"/>
<dbReference type="SUPFAM" id="SSF144232">
    <property type="entry name" value="HIT/MYND zinc finger-like"/>
    <property type="match status" value="1"/>
</dbReference>
<protein>
    <recommendedName>
        <fullName evidence="5">C2H2-type domain-containing protein</fullName>
    </recommendedName>
</protein>
<dbReference type="GO" id="GO:0048254">
    <property type="term" value="P:snoRNA localization"/>
    <property type="evidence" value="ECO:0007669"/>
    <property type="project" value="TreeGrafter"/>
</dbReference>
<feature type="compositionally biased region" description="Basic and acidic residues" evidence="4">
    <location>
        <begin position="232"/>
        <end position="260"/>
    </location>
</feature>
<feature type="domain" description="C2H2-type" evidence="5">
    <location>
        <begin position="126"/>
        <end position="148"/>
    </location>
</feature>